<proteinExistence type="evidence at transcript level"/>
<feature type="transmembrane region" description="Helical" evidence="1">
    <location>
        <begin position="53"/>
        <end position="79"/>
    </location>
</feature>
<keyword evidence="1" id="KW-0472">Membrane</keyword>
<keyword evidence="1" id="KW-1133">Transmembrane helix</keyword>
<reference evidence="2" key="1">
    <citation type="submission" date="2001-11" db="EMBL/GenBank/DDBJ databases">
        <title>Novel human cDNA clones with function of affecting cancer cell growth.</title>
        <authorList>
            <person name="Qin W.X."/>
            <person name="Wan D.F."/>
            <person name="Zhou X.M."/>
            <person name="Zhang P.P."/>
            <person name="Jiang H.Q."/>
            <person name="Huang Y."/>
            <person name="Zhao X.T."/>
            <person name="Gu J.R."/>
        </authorList>
    </citation>
    <scope>NUCLEOTIDE SEQUENCE</scope>
</reference>
<keyword evidence="1" id="KW-0812">Transmembrane</keyword>
<accession>Q71MG6</accession>
<sequence length="96" mass="11334">MLFLLGIPTDGITGSYDNFMFNFLKNYKTNKLYHFVIPPAMNRVLIFPHLHQYLLLIFLIIANLVSVNWYLIVIVILICNSLMMLNRCSYNCWPFI</sequence>
<name>Q71MG6_HUMAN</name>
<gene>
    <name evidence="2" type="primary">FP2234</name>
</gene>
<organism evidence="2">
    <name type="scientific">Homo sapiens</name>
    <name type="common">Human</name>
    <dbReference type="NCBI Taxonomy" id="9606"/>
    <lineage>
        <taxon>Eukaryota</taxon>
        <taxon>Metazoa</taxon>
        <taxon>Chordata</taxon>
        <taxon>Craniata</taxon>
        <taxon>Vertebrata</taxon>
        <taxon>Euteleostomi</taxon>
        <taxon>Mammalia</taxon>
        <taxon>Eutheria</taxon>
        <taxon>Euarchontoglires</taxon>
        <taxon>Primates</taxon>
        <taxon>Haplorrhini</taxon>
        <taxon>Catarrhini</taxon>
        <taxon>Hominidae</taxon>
        <taxon>Homo</taxon>
    </lineage>
</organism>
<dbReference type="EMBL" id="AF447871">
    <property type="protein sequence ID" value="AAQ04646.1"/>
    <property type="molecule type" value="mRNA"/>
</dbReference>
<dbReference type="AlphaFoldDB" id="Q71MG6"/>
<protein>
    <submittedName>
        <fullName evidence="2">Uncharacterized protein FP2234</fullName>
    </submittedName>
</protein>
<evidence type="ECO:0000256" key="1">
    <source>
        <dbReference type="SAM" id="Phobius"/>
    </source>
</evidence>
<evidence type="ECO:0000313" key="2">
    <source>
        <dbReference type="EMBL" id="AAQ04646.1"/>
    </source>
</evidence>